<accession>A0A6J5RQT0</accession>
<reference evidence="1" key="1">
    <citation type="submission" date="2020-05" db="EMBL/GenBank/DDBJ databases">
        <authorList>
            <person name="Chiriac C."/>
            <person name="Salcher M."/>
            <person name="Ghai R."/>
            <person name="Kavagutti S V."/>
        </authorList>
    </citation>
    <scope>NUCLEOTIDE SEQUENCE</scope>
</reference>
<gene>
    <name evidence="1" type="ORF">UFOVP1290_166</name>
</gene>
<sequence length="146" mass="15761">MTRELVTMATKLTVDLVRCEDGTVDVAGSEAAFSGALVKYIAERETESEEIALAVEAVFDRLNGARGNMPYVVNQALQSLNVQPENHKVLTEKVADFIRANAQGDEAVYHIGKGKAGGVIRLSDESDENRKKRLAAADARADKAAK</sequence>
<protein>
    <submittedName>
        <fullName evidence="1">Uncharacterized protein</fullName>
    </submittedName>
</protein>
<dbReference type="EMBL" id="LR797252">
    <property type="protein sequence ID" value="CAB4196646.1"/>
    <property type="molecule type" value="Genomic_DNA"/>
</dbReference>
<name>A0A6J5RQT0_9CAUD</name>
<organism evidence="1">
    <name type="scientific">uncultured Caudovirales phage</name>
    <dbReference type="NCBI Taxonomy" id="2100421"/>
    <lineage>
        <taxon>Viruses</taxon>
        <taxon>Duplodnaviria</taxon>
        <taxon>Heunggongvirae</taxon>
        <taxon>Uroviricota</taxon>
        <taxon>Caudoviricetes</taxon>
        <taxon>Peduoviridae</taxon>
        <taxon>Maltschvirus</taxon>
        <taxon>Maltschvirus maltsch</taxon>
    </lineage>
</organism>
<evidence type="ECO:0000313" key="1">
    <source>
        <dbReference type="EMBL" id="CAB4196646.1"/>
    </source>
</evidence>
<proteinExistence type="predicted"/>